<dbReference type="InterPro" id="IPR041369">
    <property type="entry name" value="TrmO_C"/>
</dbReference>
<accession>A0A921DS73</accession>
<protein>
    <submittedName>
        <fullName evidence="4">tRNA (N6-threonylcarbamoyladenosine(37)-N6)-methyltransferase TrmO</fullName>
    </submittedName>
</protein>
<evidence type="ECO:0000259" key="3">
    <source>
        <dbReference type="PROSITE" id="PS51668"/>
    </source>
</evidence>
<keyword evidence="1" id="KW-0949">S-adenosyl-L-methionine</keyword>
<name>A0A921DS73_9BACT</name>
<dbReference type="InterPro" id="IPR023368">
    <property type="entry name" value="UPF0066_cons_site"/>
</dbReference>
<dbReference type="PROSITE" id="PS01318">
    <property type="entry name" value="TSAA_1"/>
    <property type="match status" value="1"/>
</dbReference>
<evidence type="ECO:0000256" key="2">
    <source>
        <dbReference type="ARBA" id="ARBA00033753"/>
    </source>
</evidence>
<organism evidence="4 5">
    <name type="scientific">Mailhella massiliensis</name>
    <dbReference type="NCBI Taxonomy" id="1903261"/>
    <lineage>
        <taxon>Bacteria</taxon>
        <taxon>Pseudomonadati</taxon>
        <taxon>Thermodesulfobacteriota</taxon>
        <taxon>Desulfovibrionia</taxon>
        <taxon>Desulfovibrionales</taxon>
        <taxon>Desulfovibrionaceae</taxon>
        <taxon>Mailhella</taxon>
    </lineage>
</organism>
<dbReference type="Pfam" id="PF18389">
    <property type="entry name" value="TrmO_C"/>
    <property type="match status" value="1"/>
</dbReference>
<reference evidence="4" key="1">
    <citation type="journal article" date="2021" name="PeerJ">
        <title>Extensive microbial diversity within the chicken gut microbiome revealed by metagenomics and culture.</title>
        <authorList>
            <person name="Gilroy R."/>
            <person name="Ravi A."/>
            <person name="Getino M."/>
            <person name="Pursley I."/>
            <person name="Horton D.L."/>
            <person name="Alikhan N.F."/>
            <person name="Baker D."/>
            <person name="Gharbi K."/>
            <person name="Hall N."/>
            <person name="Watson M."/>
            <person name="Adriaenssens E.M."/>
            <person name="Foster-Nyarko E."/>
            <person name="Jarju S."/>
            <person name="Secka A."/>
            <person name="Antonio M."/>
            <person name="Oren A."/>
            <person name="Chaudhuri R.R."/>
            <person name="La Ragione R."/>
            <person name="Hildebrand F."/>
            <person name="Pallen M.J."/>
        </authorList>
    </citation>
    <scope>NUCLEOTIDE SEQUENCE</scope>
    <source>
        <strain evidence="4">ChiGjej2B2-19336</strain>
    </source>
</reference>
<dbReference type="Pfam" id="PF01980">
    <property type="entry name" value="TrmO_N"/>
    <property type="match status" value="1"/>
</dbReference>
<sequence length="225" mass="25497">METIACIHTDLPSKFGVPRQSGLVKDLKGRIVFMPKFRDPEALRGLEDFSHIWLIWEFSRARCEHWSPTVRPPRLGGNIRLGVFATRSPFRPNSMGLSCVRLEKVLLHGEEGPELHVSGIDLMDGTPIFDIKPYVPYADCHPEAKGGFTTTLADVTLEVEFPERWRARFTEDQQAALVGILSRDPRPHYHRDPGRVYGMPFAGYDIRFRVQDGTAEVVEAVKLEA</sequence>
<dbReference type="EMBL" id="DYZA01000061">
    <property type="protein sequence ID" value="HJD96647.1"/>
    <property type="molecule type" value="Genomic_DNA"/>
</dbReference>
<dbReference type="Proteomes" id="UP000698963">
    <property type="component" value="Unassembled WGS sequence"/>
</dbReference>
<dbReference type="InterPro" id="IPR023370">
    <property type="entry name" value="TrmO-like_N"/>
</dbReference>
<dbReference type="PANTHER" id="PTHR12818">
    <property type="entry name" value="TRNA (ADENINE(37)-N6)-METHYLTRANSFERASE"/>
    <property type="match status" value="1"/>
</dbReference>
<evidence type="ECO:0000313" key="4">
    <source>
        <dbReference type="EMBL" id="HJD96647.1"/>
    </source>
</evidence>
<comment type="similarity">
    <text evidence="2">Belongs to the tRNA methyltransferase O family.</text>
</comment>
<comment type="caution">
    <text evidence="4">The sequence shown here is derived from an EMBL/GenBank/DDBJ whole genome shotgun (WGS) entry which is preliminary data.</text>
</comment>
<proteinExistence type="inferred from homology"/>
<dbReference type="SUPFAM" id="SSF118196">
    <property type="entry name" value="YaeB-like"/>
    <property type="match status" value="1"/>
</dbReference>
<evidence type="ECO:0000313" key="5">
    <source>
        <dbReference type="Proteomes" id="UP000698963"/>
    </source>
</evidence>
<evidence type="ECO:0000256" key="1">
    <source>
        <dbReference type="ARBA" id="ARBA00022691"/>
    </source>
</evidence>
<dbReference type="RefSeq" id="WP_304121114.1">
    <property type="nucleotide sequence ID" value="NZ_DYZA01000061.1"/>
</dbReference>
<feature type="domain" description="TsaA-like" evidence="3">
    <location>
        <begin position="1"/>
        <end position="143"/>
    </location>
</feature>
<dbReference type="Gene3D" id="2.40.30.70">
    <property type="entry name" value="YaeB-like"/>
    <property type="match status" value="1"/>
</dbReference>
<reference evidence="4" key="2">
    <citation type="submission" date="2021-09" db="EMBL/GenBank/DDBJ databases">
        <authorList>
            <person name="Gilroy R."/>
        </authorList>
    </citation>
    <scope>NUCLEOTIDE SEQUENCE</scope>
    <source>
        <strain evidence="4">ChiGjej2B2-19336</strain>
    </source>
</reference>
<dbReference type="InterPro" id="IPR040372">
    <property type="entry name" value="YaeB-like"/>
</dbReference>
<dbReference type="InterPro" id="IPR036413">
    <property type="entry name" value="YaeB-like_sf"/>
</dbReference>
<dbReference type="PANTHER" id="PTHR12818:SF0">
    <property type="entry name" value="TRNA (ADENINE(37)-N6)-METHYLTRANSFERASE"/>
    <property type="match status" value="1"/>
</dbReference>
<dbReference type="AlphaFoldDB" id="A0A921DS73"/>
<dbReference type="NCBIfam" id="TIGR00104">
    <property type="entry name" value="tRNA_TsaA"/>
    <property type="match status" value="1"/>
</dbReference>
<dbReference type="CDD" id="cd09281">
    <property type="entry name" value="UPF0066"/>
    <property type="match status" value="1"/>
</dbReference>
<dbReference type="InterPro" id="IPR036414">
    <property type="entry name" value="YaeB_N_sf"/>
</dbReference>
<gene>
    <name evidence="4" type="primary">tsaA</name>
    <name evidence="4" type="ORF">K8W16_03255</name>
</gene>
<dbReference type="PROSITE" id="PS51668">
    <property type="entry name" value="TSAA_2"/>
    <property type="match status" value="1"/>
</dbReference>
<dbReference type="Gene3D" id="3.30.2310.10">
    <property type="entry name" value="YaeB-like"/>
    <property type="match status" value="1"/>
</dbReference>